<sequence length="140" mass="14895">MRRLEGFPSAHNFARPSHSTTMFRLTRTFARATAPAFTPARSLSTTPFLRNGTSPISNPSKAATKQQHPSSTKESNSPETSPKEAKQKSEAADQAQADASAPEAEANASTYGTGEAKEGVFPKGSKGEKERKEAGKQGTN</sequence>
<feature type="region of interest" description="Disordered" evidence="1">
    <location>
        <begin position="32"/>
        <end position="140"/>
    </location>
</feature>
<feature type="compositionally biased region" description="Low complexity" evidence="1">
    <location>
        <begin position="32"/>
        <end position="41"/>
    </location>
</feature>
<name>A0A1Y2E511_9BASI</name>
<dbReference type="InParanoid" id="A0A1Y2E511"/>
<dbReference type="Proteomes" id="UP000193467">
    <property type="component" value="Unassembled WGS sequence"/>
</dbReference>
<evidence type="ECO:0000256" key="1">
    <source>
        <dbReference type="SAM" id="MobiDB-lite"/>
    </source>
</evidence>
<gene>
    <name evidence="2" type="ORF">BCR35DRAFT_326545</name>
</gene>
<feature type="compositionally biased region" description="Basic and acidic residues" evidence="1">
    <location>
        <begin position="81"/>
        <end position="91"/>
    </location>
</feature>
<feature type="compositionally biased region" description="Low complexity" evidence="1">
    <location>
        <begin position="92"/>
        <end position="109"/>
    </location>
</feature>
<feature type="compositionally biased region" description="Polar residues" evidence="1">
    <location>
        <begin position="42"/>
        <end position="80"/>
    </location>
</feature>
<dbReference type="EMBL" id="MCGR01000063">
    <property type="protein sequence ID" value="ORY66653.1"/>
    <property type="molecule type" value="Genomic_DNA"/>
</dbReference>
<proteinExistence type="predicted"/>
<evidence type="ECO:0000313" key="3">
    <source>
        <dbReference type="Proteomes" id="UP000193467"/>
    </source>
</evidence>
<accession>A0A1Y2E511</accession>
<evidence type="ECO:0000313" key="2">
    <source>
        <dbReference type="EMBL" id="ORY66653.1"/>
    </source>
</evidence>
<dbReference type="AlphaFoldDB" id="A0A1Y2E511"/>
<feature type="compositionally biased region" description="Basic and acidic residues" evidence="1">
    <location>
        <begin position="115"/>
        <end position="140"/>
    </location>
</feature>
<protein>
    <submittedName>
        <fullName evidence="2">Uncharacterized protein</fullName>
    </submittedName>
</protein>
<reference evidence="2 3" key="1">
    <citation type="submission" date="2016-07" db="EMBL/GenBank/DDBJ databases">
        <title>Pervasive Adenine N6-methylation of Active Genes in Fungi.</title>
        <authorList>
            <consortium name="DOE Joint Genome Institute"/>
            <person name="Mondo S.J."/>
            <person name="Dannebaum R.O."/>
            <person name="Kuo R.C."/>
            <person name="Labutti K."/>
            <person name="Haridas S."/>
            <person name="Kuo A."/>
            <person name="Salamov A."/>
            <person name="Ahrendt S.R."/>
            <person name="Lipzen A."/>
            <person name="Sullivan W."/>
            <person name="Andreopoulos W.B."/>
            <person name="Clum A."/>
            <person name="Lindquist E."/>
            <person name="Daum C."/>
            <person name="Ramamoorthy G.K."/>
            <person name="Gryganskyi A."/>
            <person name="Culley D."/>
            <person name="Magnuson J.K."/>
            <person name="James T.Y."/>
            <person name="O'Malley M.A."/>
            <person name="Stajich J.E."/>
            <person name="Spatafora J.W."/>
            <person name="Visel A."/>
            <person name="Grigoriev I.V."/>
        </authorList>
    </citation>
    <scope>NUCLEOTIDE SEQUENCE [LARGE SCALE GENOMIC DNA]</scope>
    <source>
        <strain evidence="2 3">62-1032</strain>
    </source>
</reference>
<keyword evidence="3" id="KW-1185">Reference proteome</keyword>
<organism evidence="2 3">
    <name type="scientific">Leucosporidium creatinivorum</name>
    <dbReference type="NCBI Taxonomy" id="106004"/>
    <lineage>
        <taxon>Eukaryota</taxon>
        <taxon>Fungi</taxon>
        <taxon>Dikarya</taxon>
        <taxon>Basidiomycota</taxon>
        <taxon>Pucciniomycotina</taxon>
        <taxon>Microbotryomycetes</taxon>
        <taxon>Leucosporidiales</taxon>
        <taxon>Leucosporidium</taxon>
    </lineage>
</organism>
<comment type="caution">
    <text evidence="2">The sequence shown here is derived from an EMBL/GenBank/DDBJ whole genome shotgun (WGS) entry which is preliminary data.</text>
</comment>